<dbReference type="VEuPathDB" id="GiardiaDB:DHA2_154416"/>
<proteinExistence type="predicted"/>
<gene>
    <name evidence="1" type="ORF">DHA2_154416</name>
</gene>
<protein>
    <submittedName>
        <fullName evidence="1">Uncharacterized protein</fullName>
    </submittedName>
</protein>
<dbReference type="AlphaFoldDB" id="V6TAP8"/>
<evidence type="ECO:0000313" key="1">
    <source>
        <dbReference type="EMBL" id="ESU35512.1"/>
    </source>
</evidence>
<comment type="caution">
    <text evidence="1">The sequence shown here is derived from an EMBL/GenBank/DDBJ whole genome shotgun (WGS) entry which is preliminary data.</text>
</comment>
<dbReference type="VEuPathDB" id="GiardiaDB:GL50581_1869"/>
<accession>V6TAP8</accession>
<evidence type="ECO:0000313" key="2">
    <source>
        <dbReference type="Proteomes" id="UP000018320"/>
    </source>
</evidence>
<dbReference type="VEuPathDB" id="GiardiaDB:GL50803_0015105"/>
<name>V6TAP8_GIAIN</name>
<sequence>MVDHGSRTTKVHTLYLWCQEKVLVFVSCLFLCSLMKSGSRPDLWKVVGYYVNICLGHTPPYLRFCSYAHLRHLGYTVDDLYSCQNIVVVSGEGDSPYDPLILSTRTFEYVATDKTISVEHQIDQALILRVLETVSNLQLTEKVKCVPIGAVIDQLLDSPCMEQSEILRHIDVLVEHRWLQKSWPTNVHIGVSIPGHSEILNNLKHSEETIRRRLLHDSIPFLIVPRPVRYAPLIREHSFGSGGKHVQPLPIDLQAVYGTEYHIASLLGNKSFTICSTERCTYIGLGDIFH</sequence>
<reference evidence="2" key="1">
    <citation type="submission" date="2012-02" db="EMBL/GenBank/DDBJ databases">
        <title>Genome sequencing of Giardia lamblia Genotypes A2 and B isolates (DH and GS) and comparative analysis with the genomes of Genotypes A1 and E (WB and Pig).</title>
        <authorList>
            <person name="Adam R."/>
            <person name="Dahlstrom E."/>
            <person name="Martens C."/>
            <person name="Bruno D."/>
            <person name="Barbian K."/>
            <person name="Porcella S.F."/>
            <person name="Nash T."/>
        </authorList>
    </citation>
    <scope>NUCLEOTIDE SEQUENCE</scope>
    <source>
        <strain evidence="2">DH</strain>
    </source>
</reference>
<dbReference type="EMBL" id="AHGT01000079">
    <property type="protein sequence ID" value="ESU35512.1"/>
    <property type="molecule type" value="Genomic_DNA"/>
</dbReference>
<dbReference type="Proteomes" id="UP000018320">
    <property type="component" value="Unassembled WGS sequence"/>
</dbReference>
<organism evidence="1 2">
    <name type="scientific">Giardia intestinalis</name>
    <name type="common">Giardia lamblia</name>
    <dbReference type="NCBI Taxonomy" id="5741"/>
    <lineage>
        <taxon>Eukaryota</taxon>
        <taxon>Metamonada</taxon>
        <taxon>Diplomonadida</taxon>
        <taxon>Hexamitidae</taxon>
        <taxon>Giardiinae</taxon>
        <taxon>Giardia</taxon>
    </lineage>
</organism>
<reference evidence="1 2" key="2">
    <citation type="journal article" date="2013" name="Genome Biol. Evol.">
        <title>Genome sequencing of Giardia lamblia genotypes A2 and B isolates (DH and GS) and comparative analysis with the genomes of genotypes A1 and E (WB and Pig).</title>
        <authorList>
            <person name="Adam R.D."/>
            <person name="Dahlstrom E.W."/>
            <person name="Martens C.A."/>
            <person name="Bruno D.P."/>
            <person name="Barbian K.D."/>
            <person name="Ricklefs S.M."/>
            <person name="Hernandez M.M."/>
            <person name="Narla N.P."/>
            <person name="Patel R.B."/>
            <person name="Porcella S.F."/>
            <person name="Nash T.E."/>
        </authorList>
    </citation>
    <scope>NUCLEOTIDE SEQUENCE [LARGE SCALE GENOMIC DNA]</scope>
    <source>
        <strain evidence="1 2">DH</strain>
    </source>
</reference>
<dbReference type="VEuPathDB" id="GiardiaDB:QR46_4334"/>